<feature type="domain" description="EF-hand" evidence="2">
    <location>
        <begin position="395"/>
        <end position="430"/>
    </location>
</feature>
<dbReference type="AlphaFoldDB" id="A0A9W7DWS7"/>
<comment type="caution">
    <text evidence="3">The sequence shown here is derived from an EMBL/GenBank/DDBJ whole genome shotgun (WGS) entry which is preliminary data.</text>
</comment>
<keyword evidence="1" id="KW-0106">Calcium</keyword>
<feature type="domain" description="EF-hand" evidence="2">
    <location>
        <begin position="91"/>
        <end position="126"/>
    </location>
</feature>
<evidence type="ECO:0000259" key="2">
    <source>
        <dbReference type="PROSITE" id="PS50222"/>
    </source>
</evidence>
<organism evidence="3 4">
    <name type="scientific">Triparma laevis f. inornata</name>
    <dbReference type="NCBI Taxonomy" id="1714386"/>
    <lineage>
        <taxon>Eukaryota</taxon>
        <taxon>Sar</taxon>
        <taxon>Stramenopiles</taxon>
        <taxon>Ochrophyta</taxon>
        <taxon>Bolidophyceae</taxon>
        <taxon>Parmales</taxon>
        <taxon>Triparmaceae</taxon>
        <taxon>Triparma</taxon>
    </lineage>
</organism>
<evidence type="ECO:0000313" key="4">
    <source>
        <dbReference type="Proteomes" id="UP001162640"/>
    </source>
</evidence>
<dbReference type="Proteomes" id="UP001162640">
    <property type="component" value="Unassembled WGS sequence"/>
</dbReference>
<accession>A0A9W7DWS7</accession>
<evidence type="ECO:0000313" key="3">
    <source>
        <dbReference type="EMBL" id="GMH57932.1"/>
    </source>
</evidence>
<dbReference type="InterPro" id="IPR002048">
    <property type="entry name" value="EF_hand_dom"/>
</dbReference>
<dbReference type="EMBL" id="BLQM01000061">
    <property type="protein sequence ID" value="GMH57932.1"/>
    <property type="molecule type" value="Genomic_DNA"/>
</dbReference>
<feature type="domain" description="EF-hand" evidence="2">
    <location>
        <begin position="359"/>
        <end position="394"/>
    </location>
</feature>
<evidence type="ECO:0000256" key="1">
    <source>
        <dbReference type="ARBA" id="ARBA00022837"/>
    </source>
</evidence>
<dbReference type="InterPro" id="IPR052603">
    <property type="entry name" value="EFCB6"/>
</dbReference>
<name>A0A9W7DWS7_9STRA</name>
<dbReference type="GO" id="GO:0005509">
    <property type="term" value="F:calcium ion binding"/>
    <property type="evidence" value="ECO:0007669"/>
    <property type="project" value="InterPro"/>
</dbReference>
<dbReference type="PANTHER" id="PTHR20875:SF2">
    <property type="entry name" value="EF-HAND CALCIUM-BINDING DOMAIN-CONTAINING PROTEIN 6"/>
    <property type="match status" value="1"/>
</dbReference>
<dbReference type="PROSITE" id="PS50222">
    <property type="entry name" value="EF_HAND_2"/>
    <property type="match status" value="4"/>
</dbReference>
<reference evidence="4" key="1">
    <citation type="journal article" date="2023" name="Commun. Biol.">
        <title>Genome analysis of Parmales, the sister group of diatoms, reveals the evolutionary specialization of diatoms from phago-mixotrophs to photoautotrophs.</title>
        <authorList>
            <person name="Ban H."/>
            <person name="Sato S."/>
            <person name="Yoshikawa S."/>
            <person name="Yamada K."/>
            <person name="Nakamura Y."/>
            <person name="Ichinomiya M."/>
            <person name="Sato N."/>
            <person name="Blanc-Mathieu R."/>
            <person name="Endo H."/>
            <person name="Kuwata A."/>
            <person name="Ogata H."/>
        </authorList>
    </citation>
    <scope>NUCLEOTIDE SEQUENCE [LARGE SCALE GENOMIC DNA]</scope>
</reference>
<dbReference type="GO" id="GO:0005654">
    <property type="term" value="C:nucleoplasm"/>
    <property type="evidence" value="ECO:0007669"/>
    <property type="project" value="TreeGrafter"/>
</dbReference>
<dbReference type="InterPro" id="IPR011992">
    <property type="entry name" value="EF-hand-dom_pair"/>
</dbReference>
<sequence length="624" mass="70343">MPVPGGVETLNPSQIRLKCRELSRKENDQPKVKWAVFQEQHRTEERAAMRFEQKQKKVGDFRRGVTNDTVKKVIGKIQRAVDRHMKEKGGTAFSIIRKTFLNWDADASGEMSKSEVCGALRMLKCSVTEKEADELVNYYDLEGDGEMRYQPLVEDITKAAPHFLDHPNTARLQREALQSSEAKRDPNSSGRKKLMPRICELFLKKLARNLKRIMREKGGTEFSILRTNFLNWDADKSGEIGTDEFRGAMSILGMKISESEAKSIVDYYDLEGDGEMKYQPLVEDIIKGTSHFLVHPSTERMATPLNSGVMDLALLEQKKDEDALFSARPRRRPPNAIVEAFKRRLRHKLEMTMRAHGGTIYSICREAFLLWDGDCSGELNVHEFGGAIRKMGMQCSEEEAKQIVKFYDLEGDGEMRYQELVKDVVDGVPHFMVHPSTTRRANPEVRLSSRGPPPQAVKRIEEKIKSAAQIASEKSVTRISGEDLFYGTCIRFDRSNTGKLSMNDVGRVMREIRCKLGEIEMKHLIGWYDVEGGDSIVYKEVVRSIYGGGPSGLALMTKRGGGGGGGGGGAKKMNFKSDALTARAKRAGVLAEKARIEQKIKEIAKKEMTLRKKIDTVRSSRSHR</sequence>
<dbReference type="SUPFAM" id="SSF47473">
    <property type="entry name" value="EF-hand"/>
    <property type="match status" value="3"/>
</dbReference>
<proteinExistence type="predicted"/>
<dbReference type="Gene3D" id="1.10.238.10">
    <property type="entry name" value="EF-hand"/>
    <property type="match status" value="3"/>
</dbReference>
<protein>
    <recommendedName>
        <fullName evidence="2">EF-hand domain-containing protein</fullName>
    </recommendedName>
</protein>
<dbReference type="CDD" id="cd00051">
    <property type="entry name" value="EFh"/>
    <property type="match status" value="2"/>
</dbReference>
<gene>
    <name evidence="3" type="ORF">TL16_g02502</name>
</gene>
<dbReference type="PANTHER" id="PTHR20875">
    <property type="entry name" value="EF-HAND CALCIUM-BINDING DOMAIN-CONTAINING PROTEIN 6-RELATED"/>
    <property type="match status" value="1"/>
</dbReference>
<dbReference type="Pfam" id="PF13833">
    <property type="entry name" value="EF-hand_8"/>
    <property type="match status" value="1"/>
</dbReference>
<dbReference type="SMART" id="SM00054">
    <property type="entry name" value="EFh"/>
    <property type="match status" value="5"/>
</dbReference>
<dbReference type="PROSITE" id="PS00018">
    <property type="entry name" value="EF_HAND_1"/>
    <property type="match status" value="4"/>
</dbReference>
<feature type="domain" description="EF-hand" evidence="2">
    <location>
        <begin position="220"/>
        <end position="255"/>
    </location>
</feature>
<dbReference type="InterPro" id="IPR018247">
    <property type="entry name" value="EF_Hand_1_Ca_BS"/>
</dbReference>